<protein>
    <submittedName>
        <fullName evidence="1">Uncharacterized protein</fullName>
    </submittedName>
</protein>
<dbReference type="EMBL" id="JASBWR010000049">
    <property type="protein sequence ID" value="KAJ9102861.1"/>
    <property type="molecule type" value="Genomic_DNA"/>
</dbReference>
<dbReference type="Proteomes" id="UP001241377">
    <property type="component" value="Unassembled WGS sequence"/>
</dbReference>
<keyword evidence="2" id="KW-1185">Reference proteome</keyword>
<proteinExistence type="predicted"/>
<gene>
    <name evidence="1" type="ORF">QFC19_004589</name>
</gene>
<sequence length="58" mass="6405">MPDQNLQAQAHALQQAYDRNDLQATGKQLTVLKIALARAGLLFPSVDNDKEDLVTARE</sequence>
<evidence type="ECO:0000313" key="2">
    <source>
        <dbReference type="Proteomes" id="UP001241377"/>
    </source>
</evidence>
<accession>A0ACC2VUQ7</accession>
<evidence type="ECO:0000313" key="1">
    <source>
        <dbReference type="EMBL" id="KAJ9102861.1"/>
    </source>
</evidence>
<name>A0ACC2VUQ7_9TREE</name>
<reference evidence="1" key="1">
    <citation type="submission" date="2023-04" db="EMBL/GenBank/DDBJ databases">
        <title>Draft Genome sequencing of Naganishia species isolated from polar environments using Oxford Nanopore Technology.</title>
        <authorList>
            <person name="Leo P."/>
            <person name="Venkateswaran K."/>
        </authorList>
    </citation>
    <scope>NUCLEOTIDE SEQUENCE</scope>
    <source>
        <strain evidence="1">MNA-CCFEE 5261</strain>
    </source>
</reference>
<organism evidence="1 2">
    <name type="scientific">Naganishia cerealis</name>
    <dbReference type="NCBI Taxonomy" id="610337"/>
    <lineage>
        <taxon>Eukaryota</taxon>
        <taxon>Fungi</taxon>
        <taxon>Dikarya</taxon>
        <taxon>Basidiomycota</taxon>
        <taxon>Agaricomycotina</taxon>
        <taxon>Tremellomycetes</taxon>
        <taxon>Filobasidiales</taxon>
        <taxon>Filobasidiaceae</taxon>
        <taxon>Naganishia</taxon>
    </lineage>
</organism>
<comment type="caution">
    <text evidence="1">The sequence shown here is derived from an EMBL/GenBank/DDBJ whole genome shotgun (WGS) entry which is preliminary data.</text>
</comment>